<dbReference type="GeneID" id="93693079"/>
<comment type="caution">
    <text evidence="13">The sequence shown here is derived from an EMBL/GenBank/DDBJ whole genome shotgun (WGS) entry which is preliminary data.</text>
</comment>
<dbReference type="RefSeq" id="WP_021681804.1">
    <property type="nucleotide sequence ID" value="NZ_KI260380.1"/>
</dbReference>
<evidence type="ECO:0000256" key="9">
    <source>
        <dbReference type="HAMAP-Rule" id="MF_00530"/>
    </source>
</evidence>
<dbReference type="EMBL" id="AWVF01000472">
    <property type="protein sequence ID" value="ERJ86675.1"/>
    <property type="molecule type" value="Genomic_DNA"/>
</dbReference>
<dbReference type="InterPro" id="IPR001469">
    <property type="entry name" value="ATP_synth_F1_dsu/esu"/>
</dbReference>
<dbReference type="AlphaFoldDB" id="U2K3I9"/>
<dbReference type="HOGENOM" id="CLU_084338_1_1_9"/>
<evidence type="ECO:0000256" key="1">
    <source>
        <dbReference type="ARBA" id="ARBA00004202"/>
    </source>
</evidence>
<keyword evidence="9" id="KW-0375">Hydrogen ion transport</keyword>
<dbReference type="PANTHER" id="PTHR13822">
    <property type="entry name" value="ATP SYNTHASE DELTA/EPSILON CHAIN"/>
    <property type="match status" value="1"/>
</dbReference>
<keyword evidence="8 9" id="KW-0066">ATP synthesis</keyword>
<dbReference type="SUPFAM" id="SSF51344">
    <property type="entry name" value="Epsilon subunit of F1F0-ATP synthase N-terminal domain"/>
    <property type="match status" value="1"/>
</dbReference>
<dbReference type="GO" id="GO:0045259">
    <property type="term" value="C:proton-transporting ATP synthase complex"/>
    <property type="evidence" value="ECO:0007669"/>
    <property type="project" value="UniProtKB-KW"/>
</dbReference>
<keyword evidence="5 9" id="KW-0406">Ion transport</keyword>
<comment type="similarity">
    <text evidence="2 9 10">Belongs to the ATPase epsilon chain family.</text>
</comment>
<dbReference type="CDD" id="cd12152">
    <property type="entry name" value="F1-ATPase_delta"/>
    <property type="match status" value="1"/>
</dbReference>
<dbReference type="GO" id="GO:0046933">
    <property type="term" value="F:proton-transporting ATP synthase activity, rotational mechanism"/>
    <property type="evidence" value="ECO:0007669"/>
    <property type="project" value="UniProtKB-UniRule"/>
</dbReference>
<dbReference type="Gene3D" id="2.60.15.10">
    <property type="entry name" value="F0F1 ATP synthase delta/epsilon subunit, N-terminal"/>
    <property type="match status" value="1"/>
</dbReference>
<evidence type="ECO:0000259" key="12">
    <source>
        <dbReference type="Pfam" id="PF02823"/>
    </source>
</evidence>
<dbReference type="PANTHER" id="PTHR13822:SF10">
    <property type="entry name" value="ATP SYNTHASE EPSILON CHAIN, CHLOROPLASTIC"/>
    <property type="match status" value="1"/>
</dbReference>
<evidence type="ECO:0000313" key="13">
    <source>
        <dbReference type="EMBL" id="ERJ86675.1"/>
    </source>
</evidence>
<dbReference type="SUPFAM" id="SSF46604">
    <property type="entry name" value="Epsilon subunit of F1F0-ATP synthase C-terminal domain"/>
    <property type="match status" value="1"/>
</dbReference>
<protein>
    <recommendedName>
        <fullName evidence="9">ATP synthase epsilon chain</fullName>
    </recommendedName>
    <alternativeName>
        <fullName evidence="9">ATP synthase F1 sector epsilon subunit</fullName>
    </alternativeName>
    <alternativeName>
        <fullName evidence="9">F-ATPase epsilon subunit</fullName>
    </alternativeName>
</protein>
<dbReference type="eggNOG" id="COG0355">
    <property type="taxonomic scope" value="Bacteria"/>
</dbReference>
<evidence type="ECO:0000256" key="8">
    <source>
        <dbReference type="ARBA" id="ARBA00023310"/>
    </source>
</evidence>
<dbReference type="NCBIfam" id="TIGR01216">
    <property type="entry name" value="ATP_synt_epsi"/>
    <property type="match status" value="1"/>
</dbReference>
<evidence type="ECO:0000256" key="6">
    <source>
        <dbReference type="ARBA" id="ARBA00023136"/>
    </source>
</evidence>
<evidence type="ECO:0000313" key="14">
    <source>
        <dbReference type="Proteomes" id="UP000016662"/>
    </source>
</evidence>
<evidence type="ECO:0000256" key="10">
    <source>
        <dbReference type="RuleBase" id="RU003656"/>
    </source>
</evidence>
<name>U2K3I9_9FIRM</name>
<gene>
    <name evidence="9" type="primary">atpC</name>
    <name evidence="13" type="ORF">RUMCAL_03483</name>
</gene>
<dbReference type="Pfam" id="PF00401">
    <property type="entry name" value="ATP-synt_DE"/>
    <property type="match status" value="1"/>
</dbReference>
<evidence type="ECO:0000256" key="4">
    <source>
        <dbReference type="ARBA" id="ARBA00022475"/>
    </source>
</evidence>
<comment type="function">
    <text evidence="9">Produces ATP from ADP in the presence of a proton gradient across the membrane.</text>
</comment>
<sequence>MANTFQLEILASDRPFYVGAAEQLVFPTVDGLMGILPGHESMVTIVSPGELKYLVDGEWHYAAISEGFAEVRRDYVLVLGDAIELPEEIDAKRAAEAAERAKERLLHKQSIMQYYHSQAALNRAMNRLKISKRHNHEI</sequence>
<dbReference type="InterPro" id="IPR020547">
    <property type="entry name" value="ATP_synth_F1_esu_C"/>
</dbReference>
<organism evidence="13 14">
    <name type="scientific">Ruminococcus callidus ATCC 27760</name>
    <dbReference type="NCBI Taxonomy" id="411473"/>
    <lineage>
        <taxon>Bacteria</taxon>
        <taxon>Bacillati</taxon>
        <taxon>Bacillota</taxon>
        <taxon>Clostridia</taxon>
        <taxon>Eubacteriales</taxon>
        <taxon>Oscillospiraceae</taxon>
        <taxon>Ruminococcus</taxon>
    </lineage>
</organism>
<comment type="subcellular location">
    <subcellularLocation>
        <location evidence="1 9">Cell membrane</location>
        <topology evidence="1 9">Peripheral membrane protein</topology>
    </subcellularLocation>
</comment>
<dbReference type="OrthoDB" id="9804110at2"/>
<reference evidence="13 14" key="1">
    <citation type="submission" date="2013-07" db="EMBL/GenBank/DDBJ databases">
        <authorList>
            <person name="Weinstock G."/>
            <person name="Sodergren E."/>
            <person name="Wylie T."/>
            <person name="Fulton L."/>
            <person name="Fulton R."/>
            <person name="Fronick C."/>
            <person name="O'Laughlin M."/>
            <person name="Godfrey J."/>
            <person name="Miner T."/>
            <person name="Herter B."/>
            <person name="Appelbaum E."/>
            <person name="Cordes M."/>
            <person name="Lek S."/>
            <person name="Wollam A."/>
            <person name="Pepin K.H."/>
            <person name="Palsikar V.B."/>
            <person name="Mitreva M."/>
            <person name="Wilson R.K."/>
        </authorList>
    </citation>
    <scope>NUCLEOTIDE SEQUENCE [LARGE SCALE GENOMIC DNA]</scope>
    <source>
        <strain evidence="13 14">ATCC 27760</strain>
    </source>
</reference>
<dbReference type="Proteomes" id="UP000016662">
    <property type="component" value="Unassembled WGS sequence"/>
</dbReference>
<evidence type="ECO:0000256" key="2">
    <source>
        <dbReference type="ARBA" id="ARBA00005712"/>
    </source>
</evidence>
<evidence type="ECO:0000256" key="3">
    <source>
        <dbReference type="ARBA" id="ARBA00022448"/>
    </source>
</evidence>
<keyword evidence="4 9" id="KW-1003">Cell membrane</keyword>
<feature type="domain" description="ATP synthase F1 complex delta/epsilon subunit N-terminal" evidence="12">
    <location>
        <begin position="5"/>
        <end position="82"/>
    </location>
</feature>
<feature type="domain" description="ATP synthase epsilon subunit C-terminal" evidence="11">
    <location>
        <begin position="87"/>
        <end position="132"/>
    </location>
</feature>
<dbReference type="HAMAP" id="MF_00530">
    <property type="entry name" value="ATP_synth_epsil_bac"/>
    <property type="match status" value="1"/>
</dbReference>
<evidence type="ECO:0000259" key="11">
    <source>
        <dbReference type="Pfam" id="PF00401"/>
    </source>
</evidence>
<keyword evidence="7 9" id="KW-0139">CF(1)</keyword>
<dbReference type="STRING" id="411473.RUMCAL_03483"/>
<accession>U2K3I9</accession>
<dbReference type="Gene3D" id="1.20.5.440">
    <property type="entry name" value="ATP synthase delta/epsilon subunit, C-terminal domain"/>
    <property type="match status" value="1"/>
</dbReference>
<keyword evidence="6 9" id="KW-0472">Membrane</keyword>
<comment type="subunit">
    <text evidence="9 10">F-type ATPases have 2 components, CF(1) - the catalytic core - and CF(0) - the membrane proton channel. CF(1) has five subunits: alpha(3), beta(3), gamma(1), delta(1), epsilon(1). CF(0) has three main subunits: a, b and c.</text>
</comment>
<dbReference type="InterPro" id="IPR020546">
    <property type="entry name" value="ATP_synth_F1_dsu/esu_N"/>
</dbReference>
<dbReference type="InterPro" id="IPR036771">
    <property type="entry name" value="ATPsynth_dsu/esu_N"/>
</dbReference>
<dbReference type="PATRIC" id="fig|411473.3.peg.2918"/>
<dbReference type="GO" id="GO:0005886">
    <property type="term" value="C:plasma membrane"/>
    <property type="evidence" value="ECO:0007669"/>
    <property type="project" value="UniProtKB-SubCell"/>
</dbReference>
<dbReference type="GO" id="GO:0005524">
    <property type="term" value="F:ATP binding"/>
    <property type="evidence" value="ECO:0007669"/>
    <property type="project" value="UniProtKB-UniRule"/>
</dbReference>
<proteinExistence type="inferred from homology"/>
<keyword evidence="3 9" id="KW-0813">Transport</keyword>
<evidence type="ECO:0000256" key="5">
    <source>
        <dbReference type="ARBA" id="ARBA00023065"/>
    </source>
</evidence>
<dbReference type="Pfam" id="PF02823">
    <property type="entry name" value="ATP-synt_DE_N"/>
    <property type="match status" value="1"/>
</dbReference>
<keyword evidence="14" id="KW-1185">Reference proteome</keyword>
<dbReference type="InterPro" id="IPR036794">
    <property type="entry name" value="ATP_F1_dsu/esu_C_sf"/>
</dbReference>
<evidence type="ECO:0000256" key="7">
    <source>
        <dbReference type="ARBA" id="ARBA00023196"/>
    </source>
</evidence>